<dbReference type="Proteomes" id="UP001281614">
    <property type="component" value="Unassembled WGS sequence"/>
</dbReference>
<evidence type="ECO:0000313" key="3">
    <source>
        <dbReference type="Proteomes" id="UP001281614"/>
    </source>
</evidence>
<sequence length="322" mass="35588">MSPKQKASDAAPGKPFIFCQISHPDEQSSASWKKKVRSHAARNPQARRLARSNNSYLYNGNQALRALEPRNDMLASRPGPSAGPFWAPGPVTLLDAGDRDPFNVSKVKSSGFEKELCKIFIEENVLNRIGQAPGMGLDISPAKAKRFWAAVSQHWIRQANTDIGMFASVCLFSCRHIYLKMGATHPEILETHAEMYKIALRENLTRCMAVNMRDKNIPDDTITKMMALISDDTLLGNMDQALQDMESAADLVNLRVGWVDDTQRPERDRTLKDLEIVFSNTSDAEGALGGVVFGGEGQSSTRKSASKKRQKQLGFHVGRQGG</sequence>
<proteinExistence type="predicted"/>
<accession>A0AAD9Y2E1</accession>
<comment type="caution">
    <text evidence="2">The sequence shown here is derived from an EMBL/GenBank/DDBJ whole genome shotgun (WGS) entry which is preliminary data.</text>
</comment>
<dbReference type="EMBL" id="VYYT01000566">
    <property type="protein sequence ID" value="KAK2731722.1"/>
    <property type="molecule type" value="Genomic_DNA"/>
</dbReference>
<organism evidence="2 3">
    <name type="scientific">Colletotrichum kahawae</name>
    <name type="common">Coffee berry disease fungus</name>
    <dbReference type="NCBI Taxonomy" id="34407"/>
    <lineage>
        <taxon>Eukaryota</taxon>
        <taxon>Fungi</taxon>
        <taxon>Dikarya</taxon>
        <taxon>Ascomycota</taxon>
        <taxon>Pezizomycotina</taxon>
        <taxon>Sordariomycetes</taxon>
        <taxon>Hypocreomycetidae</taxon>
        <taxon>Glomerellales</taxon>
        <taxon>Glomerellaceae</taxon>
        <taxon>Colletotrichum</taxon>
        <taxon>Colletotrichum gloeosporioides species complex</taxon>
    </lineage>
</organism>
<evidence type="ECO:0000256" key="1">
    <source>
        <dbReference type="SAM" id="MobiDB-lite"/>
    </source>
</evidence>
<name>A0AAD9Y2E1_COLKA</name>
<gene>
    <name evidence="2" type="ORF">CKAH01_08878</name>
</gene>
<protein>
    <submittedName>
        <fullName evidence="2">Uncharacterized protein</fullName>
    </submittedName>
</protein>
<dbReference type="AlphaFoldDB" id="A0AAD9Y2E1"/>
<reference evidence="2" key="1">
    <citation type="submission" date="2023-02" db="EMBL/GenBank/DDBJ databases">
        <title>Colletotrichum kahawae CIFC_Que2 genome sequencing and assembly.</title>
        <authorList>
            <person name="Baroncelli R."/>
        </authorList>
    </citation>
    <scope>NUCLEOTIDE SEQUENCE</scope>
    <source>
        <strain evidence="2">CIFC_Que2</strain>
    </source>
</reference>
<keyword evidence="3" id="KW-1185">Reference proteome</keyword>
<feature type="region of interest" description="Disordered" evidence="1">
    <location>
        <begin position="289"/>
        <end position="322"/>
    </location>
</feature>
<evidence type="ECO:0000313" key="2">
    <source>
        <dbReference type="EMBL" id="KAK2731722.1"/>
    </source>
</evidence>
<feature type="region of interest" description="Disordered" evidence="1">
    <location>
        <begin position="27"/>
        <end position="46"/>
    </location>
</feature>